<gene>
    <name evidence="3" type="ORF">CC1G_15578</name>
</gene>
<dbReference type="Pfam" id="PF16015">
    <property type="entry name" value="Promethin"/>
    <property type="match status" value="1"/>
</dbReference>
<organism evidence="3 4">
    <name type="scientific">Coprinopsis cinerea (strain Okayama-7 / 130 / ATCC MYA-4618 / FGSC 9003)</name>
    <name type="common">Inky cap fungus</name>
    <name type="synonym">Hormographiella aspergillata</name>
    <dbReference type="NCBI Taxonomy" id="240176"/>
    <lineage>
        <taxon>Eukaryota</taxon>
        <taxon>Fungi</taxon>
        <taxon>Dikarya</taxon>
        <taxon>Basidiomycota</taxon>
        <taxon>Agaricomycotina</taxon>
        <taxon>Agaricomycetes</taxon>
        <taxon>Agaricomycetidae</taxon>
        <taxon>Agaricales</taxon>
        <taxon>Agaricineae</taxon>
        <taxon>Psathyrellaceae</taxon>
        <taxon>Coprinopsis</taxon>
    </lineage>
</organism>
<evidence type="ECO:0000256" key="2">
    <source>
        <dbReference type="SAM" id="Phobius"/>
    </source>
</evidence>
<keyword evidence="4" id="KW-1185">Reference proteome</keyword>
<evidence type="ECO:0008006" key="5">
    <source>
        <dbReference type="Google" id="ProtNLM"/>
    </source>
</evidence>
<accession>D6RNB9</accession>
<dbReference type="SUPFAM" id="SSF82866">
    <property type="entry name" value="Multidrug efflux transporter AcrB transmembrane domain"/>
    <property type="match status" value="1"/>
</dbReference>
<dbReference type="HOGENOM" id="CLU_1234954_0_0_1"/>
<evidence type="ECO:0000256" key="1">
    <source>
        <dbReference type="SAM" id="MobiDB-lite"/>
    </source>
</evidence>
<feature type="transmembrane region" description="Helical" evidence="2">
    <location>
        <begin position="119"/>
        <end position="143"/>
    </location>
</feature>
<dbReference type="AlphaFoldDB" id="D6RNB9"/>
<dbReference type="OMA" id="VYFRERP"/>
<dbReference type="VEuPathDB" id="FungiDB:CC1G_15578"/>
<dbReference type="InParanoid" id="D6RNB9"/>
<evidence type="ECO:0000313" key="4">
    <source>
        <dbReference type="Proteomes" id="UP000001861"/>
    </source>
</evidence>
<proteinExistence type="predicted"/>
<name>D6RNB9_COPC7</name>
<dbReference type="KEGG" id="cci:CC1G_15578"/>
<evidence type="ECO:0000313" key="3">
    <source>
        <dbReference type="EMBL" id="EFI27541.1"/>
    </source>
</evidence>
<feature type="transmembrane region" description="Helical" evidence="2">
    <location>
        <begin position="89"/>
        <end position="113"/>
    </location>
</feature>
<dbReference type="RefSeq" id="XP_002911035.1">
    <property type="nucleotide sequence ID" value="XM_002910989.1"/>
</dbReference>
<feature type="region of interest" description="Disordered" evidence="1">
    <location>
        <begin position="184"/>
        <end position="224"/>
    </location>
</feature>
<keyword evidence="2" id="KW-0812">Transmembrane</keyword>
<sequence length="224" mass="24035">MGATLHDPEEKRPRRVEDLIAQFKESISSVQHYGGSLEEVSQKYIQPVALFALESLQEKPIRTVFFTCFSVVASLPLVTYAVSSILAVIAYVAFALLGAAAASAATVIGFTFILIPTLIALAGVAAACTIFIISIFFLLRLAFLAQQRGRSDGFYAWLTEVKVFVLEQTVPCVGCFVSMTKDGHSPSSHSCPSEKSEGSLVLVGTDSSTPESTPSADQKETLMS</sequence>
<reference evidence="3 4" key="1">
    <citation type="journal article" date="2010" name="Proc. Natl. Acad. Sci. U.S.A.">
        <title>Insights into evolution of multicellular fungi from the assembled chromosomes of the mushroom Coprinopsis cinerea (Coprinus cinereus).</title>
        <authorList>
            <person name="Stajich J.E."/>
            <person name="Wilke S.K."/>
            <person name="Ahren D."/>
            <person name="Au C.H."/>
            <person name="Birren B.W."/>
            <person name="Borodovsky M."/>
            <person name="Burns C."/>
            <person name="Canback B."/>
            <person name="Casselton L.A."/>
            <person name="Cheng C.K."/>
            <person name="Deng J."/>
            <person name="Dietrich F.S."/>
            <person name="Fargo D.C."/>
            <person name="Farman M.L."/>
            <person name="Gathman A.C."/>
            <person name="Goldberg J."/>
            <person name="Guigo R."/>
            <person name="Hoegger P.J."/>
            <person name="Hooker J.B."/>
            <person name="Huggins A."/>
            <person name="James T.Y."/>
            <person name="Kamada T."/>
            <person name="Kilaru S."/>
            <person name="Kodira C."/>
            <person name="Kues U."/>
            <person name="Kupfer D."/>
            <person name="Kwan H.S."/>
            <person name="Lomsadze A."/>
            <person name="Li W."/>
            <person name="Lilly W.W."/>
            <person name="Ma L.J."/>
            <person name="Mackey A.J."/>
            <person name="Manning G."/>
            <person name="Martin F."/>
            <person name="Muraguchi H."/>
            <person name="Natvig D.O."/>
            <person name="Palmerini H."/>
            <person name="Ramesh M.A."/>
            <person name="Rehmeyer C.J."/>
            <person name="Roe B.A."/>
            <person name="Shenoy N."/>
            <person name="Stanke M."/>
            <person name="Ter-Hovhannisyan V."/>
            <person name="Tunlid A."/>
            <person name="Velagapudi R."/>
            <person name="Vision T.J."/>
            <person name="Zeng Q."/>
            <person name="Zolan M.E."/>
            <person name="Pukkila P.J."/>
        </authorList>
    </citation>
    <scope>NUCLEOTIDE SEQUENCE [LARGE SCALE GENOMIC DNA]</scope>
    <source>
        <strain evidence="4">Okayama-7 / 130 / ATCC MYA-4618 / FGSC 9003</strain>
    </source>
</reference>
<dbReference type="GeneID" id="9379242"/>
<comment type="caution">
    <text evidence="3">The sequence shown here is derived from an EMBL/GenBank/DDBJ whole genome shotgun (WGS) entry which is preliminary data.</text>
</comment>
<feature type="compositionally biased region" description="Polar residues" evidence="1">
    <location>
        <begin position="205"/>
        <end position="216"/>
    </location>
</feature>
<keyword evidence="2" id="KW-0472">Membrane</keyword>
<protein>
    <recommendedName>
        <fullName evidence="5">Transmembrane protein</fullName>
    </recommendedName>
</protein>
<dbReference type="Proteomes" id="UP000001861">
    <property type="component" value="Unassembled WGS sequence"/>
</dbReference>
<dbReference type="EMBL" id="AACS02000006">
    <property type="protein sequence ID" value="EFI27541.1"/>
    <property type="molecule type" value="Genomic_DNA"/>
</dbReference>
<feature type="transmembrane region" description="Helical" evidence="2">
    <location>
        <begin position="63"/>
        <end position="82"/>
    </location>
</feature>
<keyword evidence="2" id="KW-1133">Transmembrane helix</keyword>